<dbReference type="SUPFAM" id="SSF69279">
    <property type="entry name" value="Phage tail proteins"/>
    <property type="match status" value="2"/>
</dbReference>
<dbReference type="InterPro" id="IPR006531">
    <property type="entry name" value="Gp5/Vgr_OB"/>
</dbReference>
<feature type="domain" description="DUF2345" evidence="4">
    <location>
        <begin position="698"/>
        <end position="840"/>
    </location>
</feature>
<feature type="compositionally biased region" description="Basic and acidic residues" evidence="2">
    <location>
        <begin position="595"/>
        <end position="609"/>
    </location>
</feature>
<dbReference type="Pfam" id="PF10106">
    <property type="entry name" value="DUF2345"/>
    <property type="match status" value="1"/>
</dbReference>
<dbReference type="Gene3D" id="4.10.220.110">
    <property type="match status" value="1"/>
</dbReference>
<reference evidence="6" key="1">
    <citation type="journal article" date="2011" name="PLoS ONE">
        <title>Ralstonia syzygii, the Blood Disease Bacterium and some Asian R. solanacearum strains form a single genomic species despite divergent lifestyles.</title>
        <authorList>
            <person name="Remenant B."/>
            <person name="de Cambiaire J.C."/>
            <person name="Cellier G."/>
            <person name="Jacobs J.M."/>
            <person name="Mangenot S."/>
            <person name="Barbe V."/>
            <person name="Lajus A."/>
            <person name="Vallenet D."/>
            <person name="Medigue C."/>
            <person name="Fegan M."/>
            <person name="Allen C."/>
            <person name="Prior P."/>
        </authorList>
    </citation>
    <scope>NUCLEOTIDE SEQUENCE</scope>
    <source>
        <strain evidence="6">R229</strain>
    </source>
</reference>
<feature type="region of interest" description="Disordered" evidence="2">
    <location>
        <begin position="588"/>
        <end position="609"/>
    </location>
</feature>
<gene>
    <name evidence="6" type="ORF">BDB_180208</name>
</gene>
<evidence type="ECO:0000259" key="5">
    <source>
        <dbReference type="Pfam" id="PF13296"/>
    </source>
</evidence>
<feature type="domain" description="Putative type VI secretion system Rhs element associated Vgr" evidence="5">
    <location>
        <begin position="556"/>
        <end position="663"/>
    </location>
</feature>
<dbReference type="Gene3D" id="2.30.110.50">
    <property type="match status" value="1"/>
</dbReference>
<dbReference type="InterPro" id="IPR037026">
    <property type="entry name" value="Vgr_OB-fold_dom_sf"/>
</dbReference>
<dbReference type="NCBIfam" id="TIGR01646">
    <property type="entry name" value="vgr_GE"/>
    <property type="match status" value="1"/>
</dbReference>
<evidence type="ECO:0000256" key="2">
    <source>
        <dbReference type="SAM" id="MobiDB-lite"/>
    </source>
</evidence>
<dbReference type="Pfam" id="PF05954">
    <property type="entry name" value="Phage_GPD"/>
    <property type="match status" value="1"/>
</dbReference>
<protein>
    <submittedName>
        <fullName evidence="6">Conserved hypothethical protein, Rhs element Vgr protein</fullName>
    </submittedName>
</protein>
<dbReference type="NCBIfam" id="TIGR03361">
    <property type="entry name" value="VI_Rhs_Vgr"/>
    <property type="match status" value="1"/>
</dbReference>
<evidence type="ECO:0000259" key="3">
    <source>
        <dbReference type="Pfam" id="PF04717"/>
    </source>
</evidence>
<dbReference type="InterPro" id="IPR018769">
    <property type="entry name" value="VgrG2_DUF2345"/>
</dbReference>
<comment type="similarity">
    <text evidence="1">Belongs to the VgrG protein family.</text>
</comment>
<organism evidence="6">
    <name type="scientific">blood disease bacterium R229</name>
    <dbReference type="NCBI Taxonomy" id="741978"/>
    <lineage>
        <taxon>Bacteria</taxon>
        <taxon>Pseudomonadati</taxon>
        <taxon>Pseudomonadota</taxon>
        <taxon>Betaproteobacteria</taxon>
        <taxon>Burkholderiales</taxon>
        <taxon>Burkholderiaceae</taxon>
        <taxon>Ralstonia</taxon>
        <taxon>Ralstonia solanacearum species complex</taxon>
    </lineage>
</organism>
<sequence>MNADVNPTDIHRAIVQALDPSKRPVRLDWGRRQSQLQDVLVPQHIDITEGLCTGIDGTVTCLSARPDLPQAALMGRPVSVQLVTDRGKLHPINGIVTNVRMGHSDGGLTCVQLTVRDVLTILEQRVNHRVFRAMSLPNTLETLIREWRGRSPTLARSFDFELLIDRAQYPVREQTRQAGESDAAFIRRLCRFAGIFWFIRAGKPDGADSDTPVHTLVFCDNAMLLPQSPAGTVPYHHGAAVKDSDSITLLATARSLVPGGVRRASGDYKTGKIDVAEFDTLIDQGEAGNDLAALLMDRTIDSPHAGDSRDDHARLAKARILAHEHRAECVHGASDVRNLPPGTWLTPSGHPEMDTREPEQRQHIVVNLRHQGTNNFPKALGERAQALFAASRWTFDALPASEDGQSRYENTFICVRRGVPLTPAFDPSVDFPPVEPFSAWVVAGKDEAVHCDAYGRIKVQIPGLHPDDHAHAQGAGTSGTERDSAWVRCLTPWAGPNYGVDMLPRAGMEVLIGHLGGDPDKMIILGTVHGGPNMPATFSGMGSLPGNKHISGIKTQEIKGQGHNQLRLDDTSGQISSQLASTHAHSQINLGYLTHPREEGRGTPRGEGLEARSDAHVTLRSGMAMLLSAWQRLKASGGQLAREDYVQLMQDSLDLFKSLGDYAAQHQGVPMDTQAQEALASTIKGWPDQPGEVKGDPAAQAAIGITAPAGISLATPKAVATYAGANVDTVAQKHVQVTSGERINLQAGGGLSFFAHQDGISAIANQGKLRLQSQADDTLIDSAKNIHWTAVDGKLVGVAKEIVLMTPDGSYIKLAGGNVEVGGPGAFISKTAGHQWEGPASMGADLPKFDQGALGRVPKLVRDLDRGGGVGGYQGEVHKATGEVLPGQTDGGGKLAPLASNRFVGMVARFFKQPK</sequence>
<dbReference type="Pfam" id="PF13296">
    <property type="entry name" value="T6SS_Vgr"/>
    <property type="match status" value="1"/>
</dbReference>
<feature type="domain" description="Gp5/Type VI secretion system Vgr protein OB-fold" evidence="3">
    <location>
        <begin position="479"/>
        <end position="529"/>
    </location>
</feature>
<dbReference type="InterPro" id="IPR017847">
    <property type="entry name" value="T6SS_RhsGE_Vgr_subset"/>
</dbReference>
<dbReference type="Pfam" id="PF04717">
    <property type="entry name" value="Phage_base_V"/>
    <property type="match status" value="1"/>
</dbReference>
<name>G2ZT02_9RALS</name>
<dbReference type="Gene3D" id="3.55.50.10">
    <property type="entry name" value="Baseplate protein-like domains"/>
    <property type="match status" value="1"/>
</dbReference>
<proteinExistence type="inferred from homology"/>
<reference evidence="6" key="2">
    <citation type="submission" date="2011-04" db="EMBL/GenBank/DDBJ databases">
        <authorList>
            <person name="Genoscope - CEA"/>
        </authorList>
    </citation>
    <scope>NUCLEOTIDE SEQUENCE</scope>
    <source>
        <strain evidence="6">R229</strain>
    </source>
</reference>
<evidence type="ECO:0000256" key="1">
    <source>
        <dbReference type="ARBA" id="ARBA00005558"/>
    </source>
</evidence>
<evidence type="ECO:0000259" key="4">
    <source>
        <dbReference type="Pfam" id="PF10106"/>
    </source>
</evidence>
<dbReference type="EMBL" id="FR854074">
    <property type="protein sequence ID" value="CCA82165.1"/>
    <property type="molecule type" value="Genomic_DNA"/>
</dbReference>
<dbReference type="AlphaFoldDB" id="G2ZT02"/>
<dbReference type="SUPFAM" id="SSF69255">
    <property type="entry name" value="gp5 N-terminal domain-like"/>
    <property type="match status" value="1"/>
</dbReference>
<evidence type="ECO:0000313" key="6">
    <source>
        <dbReference type="EMBL" id="CCA82165.1"/>
    </source>
</evidence>
<dbReference type="InterPro" id="IPR006533">
    <property type="entry name" value="T6SS_Vgr_RhsGE"/>
</dbReference>
<accession>G2ZT02</accession>
<dbReference type="Gene3D" id="2.40.50.230">
    <property type="entry name" value="Gp5 N-terminal domain"/>
    <property type="match status" value="1"/>
</dbReference>
<dbReference type="InterPro" id="IPR028244">
    <property type="entry name" value="T6SS_Rhs_Vgr_dom"/>
</dbReference>